<organism evidence="3 4">
    <name type="scientific">Polynucleobacter hirudinilacicola</name>
    <dbReference type="NCBI Taxonomy" id="1743166"/>
    <lineage>
        <taxon>Bacteria</taxon>
        <taxon>Pseudomonadati</taxon>
        <taxon>Pseudomonadota</taxon>
        <taxon>Betaproteobacteria</taxon>
        <taxon>Burkholderiales</taxon>
        <taxon>Burkholderiaceae</taxon>
        <taxon>Polynucleobacter</taxon>
    </lineage>
</organism>
<proteinExistence type="predicted"/>
<evidence type="ECO:0000313" key="3">
    <source>
        <dbReference type="EMBL" id="OWF65512.1"/>
    </source>
</evidence>
<dbReference type="OrthoDB" id="9781034at2"/>
<gene>
    <name evidence="3" type="ORF">B6A14_06870</name>
</gene>
<dbReference type="SUPFAM" id="SSF52821">
    <property type="entry name" value="Rhodanese/Cell cycle control phosphatase"/>
    <property type="match status" value="2"/>
</dbReference>
<dbReference type="EMBL" id="NAIA01000003">
    <property type="protein sequence ID" value="OWF65512.1"/>
    <property type="molecule type" value="Genomic_DNA"/>
</dbReference>
<sequence>MAIVLASIFSMAFAQQKTTIIQTEQMQQALARGAIIWDVRDEKSYLEGHIPGAVNIGEVGSVLRDPNKEDYIPTEQIQKLFNSAGLDVNRDIVVYGARGNPYAYFGLYTINYFGGKNAQIYHDGIDGWKQAGLPIQKERQTLEPVSVVLIAQPQLVVSNEEMLKIVQSKSAQIIDTRTPDEFTGKDVRAIRGGHIPNSVNIPYEDNWQDPATAIKLRKKQVSDNSGMALKNQTDLKRLYANLDPDKETVVYCQSGVRAAETAVVLKTLGFKKVKVYDSAWLGWGNNLKAPVADETFLNVGALNAKMTAMQNKINQLEEALKNKNN</sequence>
<dbReference type="SMART" id="SM00450">
    <property type="entry name" value="RHOD"/>
    <property type="match status" value="2"/>
</dbReference>
<comment type="caution">
    <text evidence="3">The sequence shown here is derived from an EMBL/GenBank/DDBJ whole genome shotgun (WGS) entry which is preliminary data.</text>
</comment>
<evidence type="ECO:0000256" key="1">
    <source>
        <dbReference type="ARBA" id="ARBA00022737"/>
    </source>
</evidence>
<dbReference type="PANTHER" id="PTHR43855">
    <property type="entry name" value="THIOSULFATE SULFURTRANSFERASE"/>
    <property type="match status" value="1"/>
</dbReference>
<evidence type="ECO:0000259" key="2">
    <source>
        <dbReference type="PROSITE" id="PS50206"/>
    </source>
</evidence>
<name>A0A210RWY0_9BURK</name>
<dbReference type="AlphaFoldDB" id="A0A210RWY0"/>
<dbReference type="PANTHER" id="PTHR43855:SF1">
    <property type="entry name" value="THIOSULFATE SULFURTRANSFERASE"/>
    <property type="match status" value="1"/>
</dbReference>
<dbReference type="InterPro" id="IPR036873">
    <property type="entry name" value="Rhodanese-like_dom_sf"/>
</dbReference>
<accession>A0A210RWY0</accession>
<dbReference type="InterPro" id="IPR001307">
    <property type="entry name" value="Thiosulphate_STrfase_CS"/>
</dbReference>
<feature type="domain" description="Rhodanese" evidence="2">
    <location>
        <begin position="30"/>
        <end position="137"/>
    </location>
</feature>
<dbReference type="PROSITE" id="PS50206">
    <property type="entry name" value="RHODANESE_3"/>
    <property type="match status" value="2"/>
</dbReference>
<dbReference type="CDD" id="cd01449">
    <property type="entry name" value="TST_Repeat_2"/>
    <property type="match status" value="1"/>
</dbReference>
<keyword evidence="4" id="KW-1185">Reference proteome</keyword>
<dbReference type="PROSITE" id="PS00380">
    <property type="entry name" value="RHODANESE_1"/>
    <property type="match status" value="1"/>
</dbReference>
<evidence type="ECO:0000313" key="4">
    <source>
        <dbReference type="Proteomes" id="UP000196880"/>
    </source>
</evidence>
<reference evidence="3 4" key="1">
    <citation type="submission" date="2017-03" db="EMBL/GenBank/DDBJ databases">
        <title>New species Polynucleobacter sp. MWH-EgelM1-30-B4.</title>
        <authorList>
            <person name="Hahn M.W."/>
        </authorList>
    </citation>
    <scope>NUCLEOTIDE SEQUENCE [LARGE SCALE GENOMIC DNA]</scope>
    <source>
        <strain evidence="3 4">MWH-EgelM1-30-B4</strain>
    </source>
</reference>
<feature type="domain" description="Rhodanese" evidence="2">
    <location>
        <begin position="167"/>
        <end position="292"/>
    </location>
</feature>
<dbReference type="Proteomes" id="UP000196880">
    <property type="component" value="Unassembled WGS sequence"/>
</dbReference>
<dbReference type="Pfam" id="PF00581">
    <property type="entry name" value="Rhodanese"/>
    <property type="match status" value="2"/>
</dbReference>
<dbReference type="InterPro" id="IPR051126">
    <property type="entry name" value="Thiosulfate_sulfurtransferase"/>
</dbReference>
<protein>
    <recommendedName>
        <fullName evidence="2">Rhodanese domain-containing protein</fullName>
    </recommendedName>
</protein>
<keyword evidence="1" id="KW-0677">Repeat</keyword>
<dbReference type="InterPro" id="IPR001763">
    <property type="entry name" value="Rhodanese-like_dom"/>
</dbReference>
<dbReference type="RefSeq" id="WP_087909753.1">
    <property type="nucleotide sequence ID" value="NZ_NAIA01000003.1"/>
</dbReference>
<dbReference type="GO" id="GO:0004792">
    <property type="term" value="F:thiosulfate-cyanide sulfurtransferase activity"/>
    <property type="evidence" value="ECO:0007669"/>
    <property type="project" value="InterPro"/>
</dbReference>
<dbReference type="Gene3D" id="3.40.250.10">
    <property type="entry name" value="Rhodanese-like domain"/>
    <property type="match status" value="2"/>
</dbReference>